<dbReference type="GO" id="GO:0008168">
    <property type="term" value="F:methyltransferase activity"/>
    <property type="evidence" value="ECO:0007669"/>
    <property type="project" value="UniProtKB-KW"/>
</dbReference>
<dbReference type="Proteomes" id="UP001285908">
    <property type="component" value="Unassembled WGS sequence"/>
</dbReference>
<dbReference type="PANTHER" id="PTHR43591:SF14">
    <property type="entry name" value="METHYLTRANSFERASE"/>
    <property type="match status" value="1"/>
</dbReference>
<keyword evidence="2" id="KW-0808">Transferase</keyword>
<keyword evidence="2" id="KW-0489">Methyltransferase</keyword>
<organism evidence="2 3">
    <name type="scientific">Neurospora hispaniola</name>
    <dbReference type="NCBI Taxonomy" id="588809"/>
    <lineage>
        <taxon>Eukaryota</taxon>
        <taxon>Fungi</taxon>
        <taxon>Dikarya</taxon>
        <taxon>Ascomycota</taxon>
        <taxon>Pezizomycotina</taxon>
        <taxon>Sordariomycetes</taxon>
        <taxon>Sordariomycetidae</taxon>
        <taxon>Sordariales</taxon>
        <taxon>Sordariaceae</taxon>
        <taxon>Neurospora</taxon>
    </lineage>
</organism>
<dbReference type="AlphaFoldDB" id="A0AAJ0IFL8"/>
<dbReference type="SUPFAM" id="SSF53335">
    <property type="entry name" value="S-adenosyl-L-methionine-dependent methyltransferases"/>
    <property type="match status" value="1"/>
</dbReference>
<dbReference type="InterPro" id="IPR029063">
    <property type="entry name" value="SAM-dependent_MTases_sf"/>
</dbReference>
<dbReference type="Pfam" id="PF13489">
    <property type="entry name" value="Methyltransf_23"/>
    <property type="match status" value="1"/>
</dbReference>
<reference evidence="2 3" key="1">
    <citation type="journal article" date="2023" name="Mol. Phylogenet. Evol.">
        <title>Genome-scale phylogeny and comparative genomics of the fungal order Sordariales.</title>
        <authorList>
            <person name="Hensen N."/>
            <person name="Bonometti L."/>
            <person name="Westerberg I."/>
            <person name="Brannstrom I.O."/>
            <person name="Guillou S."/>
            <person name="Cros-Aarteil S."/>
            <person name="Calhoun S."/>
            <person name="Haridas S."/>
            <person name="Kuo A."/>
            <person name="Mondo S."/>
            <person name="Pangilinan J."/>
            <person name="Riley R."/>
            <person name="LaButti K."/>
            <person name="Andreopoulos B."/>
            <person name="Lipzen A."/>
            <person name="Chen C."/>
            <person name="Yan M."/>
            <person name="Daum C."/>
            <person name="Ng V."/>
            <person name="Clum A."/>
            <person name="Steindorff A."/>
            <person name="Ohm R.A."/>
            <person name="Martin F."/>
            <person name="Silar P."/>
            <person name="Natvig D.O."/>
            <person name="Lalanne C."/>
            <person name="Gautier V."/>
            <person name="Ament-Velasquez S.L."/>
            <person name="Kruys A."/>
            <person name="Hutchinson M.I."/>
            <person name="Powell A.J."/>
            <person name="Barry K."/>
            <person name="Miller A.N."/>
            <person name="Grigoriev I.V."/>
            <person name="Debuchy R."/>
            <person name="Gladieux P."/>
            <person name="Hiltunen Thoren M."/>
            <person name="Johannesson H."/>
        </authorList>
    </citation>
    <scope>NUCLEOTIDE SEQUENCE [LARGE SCALE GENOMIC DNA]</scope>
    <source>
        <strain evidence="2 3">FGSC 10403</strain>
    </source>
</reference>
<dbReference type="GO" id="GO:0032259">
    <property type="term" value="P:methylation"/>
    <property type="evidence" value="ECO:0007669"/>
    <property type="project" value="UniProtKB-KW"/>
</dbReference>
<dbReference type="GeneID" id="87874191"/>
<dbReference type="RefSeq" id="XP_062697148.1">
    <property type="nucleotide sequence ID" value="XM_062836569.1"/>
</dbReference>
<comment type="caution">
    <text evidence="2">The sequence shown here is derived from an EMBL/GenBank/DDBJ whole genome shotgun (WGS) entry which is preliminary data.</text>
</comment>
<dbReference type="EMBL" id="JAULSX010000001">
    <property type="protein sequence ID" value="KAK3499515.1"/>
    <property type="molecule type" value="Genomic_DNA"/>
</dbReference>
<name>A0AAJ0IFL8_9PEZI</name>
<protein>
    <submittedName>
        <fullName evidence="2">S-adenosyl-L-methionine-dependent methyltransferase</fullName>
    </submittedName>
</protein>
<sequence length="347" mass="39617">MNFLPSNNGGCNGFQFTFETYLDSSSRKIEVDSDLSSSSRDIYDSVSLSESISKYEEQFGRTYHSYRAGSYHYPNDPTETERLDDQYEIAKELMEGRNYFAPFSRKNPPRKVLDIGTGTGTWAIDMGDEFPEAEIIGTDLSPVQPDLVPPNVRFFVEDSSEEWIYAPNHFDYIHTRYTLGCWKDMKSQIVQRAFDHLKPGGWLECQELNMLPVCDDGSMTDDYKLLQWARDMDDASRAADRQLVIGDDIKRWLEEVGFVDVQQIVLKLPVGGWAKEPRLKHLGMLWQRNLSGGLSGLSVGLLHRFGGKTTEQVEVDLVGVRNSMFDRNVHAYMKIHVVWGRKPDGIS</sequence>
<dbReference type="Gene3D" id="3.40.50.150">
    <property type="entry name" value="Vaccinia Virus protein VP39"/>
    <property type="match status" value="1"/>
</dbReference>
<evidence type="ECO:0000313" key="3">
    <source>
        <dbReference type="Proteomes" id="UP001285908"/>
    </source>
</evidence>
<accession>A0AAJ0IFL8</accession>
<gene>
    <name evidence="2" type="ORF">B0T23DRAFT_370059</name>
</gene>
<proteinExistence type="inferred from homology"/>
<evidence type="ECO:0000313" key="2">
    <source>
        <dbReference type="EMBL" id="KAK3499515.1"/>
    </source>
</evidence>
<keyword evidence="3" id="KW-1185">Reference proteome</keyword>
<dbReference type="CDD" id="cd02440">
    <property type="entry name" value="AdoMet_MTases"/>
    <property type="match status" value="1"/>
</dbReference>
<dbReference type="PANTHER" id="PTHR43591">
    <property type="entry name" value="METHYLTRANSFERASE"/>
    <property type="match status" value="1"/>
</dbReference>
<evidence type="ECO:0000256" key="1">
    <source>
        <dbReference type="ARBA" id="ARBA00038158"/>
    </source>
</evidence>
<comment type="similarity">
    <text evidence="1">Belongs to the methyltransferase superfamily. LaeA methyltransferase family.</text>
</comment>